<proteinExistence type="predicted"/>
<keyword evidence="3" id="KW-1185">Reference proteome</keyword>
<accession>A0A2T5BZ73</accession>
<evidence type="ECO:0000313" key="2">
    <source>
        <dbReference type="EMBL" id="PTN07570.1"/>
    </source>
</evidence>
<dbReference type="PANTHER" id="PTHR33360">
    <property type="entry name" value="TRANSPOSASE FOR INSERTION SEQUENCE ELEMENT IS200"/>
    <property type="match status" value="1"/>
</dbReference>
<dbReference type="RefSeq" id="WP_107823100.1">
    <property type="nucleotide sequence ID" value="NZ_OY782574.1"/>
</dbReference>
<protein>
    <submittedName>
        <fullName evidence="2">REP element-mobilizing transposase RayT</fullName>
    </submittedName>
</protein>
<dbReference type="InterPro" id="IPR002686">
    <property type="entry name" value="Transposase_17"/>
</dbReference>
<dbReference type="GO" id="GO:0006313">
    <property type="term" value="P:DNA transposition"/>
    <property type="evidence" value="ECO:0007669"/>
    <property type="project" value="InterPro"/>
</dbReference>
<dbReference type="GO" id="GO:0003677">
    <property type="term" value="F:DNA binding"/>
    <property type="evidence" value="ECO:0007669"/>
    <property type="project" value="InterPro"/>
</dbReference>
<dbReference type="AlphaFoldDB" id="A0A2T5BZ73"/>
<dbReference type="InterPro" id="IPR036515">
    <property type="entry name" value="Transposase_17_sf"/>
</dbReference>
<evidence type="ECO:0000313" key="3">
    <source>
        <dbReference type="Proteomes" id="UP000243525"/>
    </source>
</evidence>
<feature type="domain" description="Transposase IS200-like" evidence="1">
    <location>
        <begin position="5"/>
        <end position="119"/>
    </location>
</feature>
<reference evidence="2 3" key="1">
    <citation type="submission" date="2018-04" db="EMBL/GenBank/DDBJ databases">
        <title>Genomic Encyclopedia of Archaeal and Bacterial Type Strains, Phase II (KMG-II): from individual species to whole genera.</title>
        <authorList>
            <person name="Goeker M."/>
        </authorList>
    </citation>
    <scope>NUCLEOTIDE SEQUENCE [LARGE SCALE GENOMIC DNA]</scope>
    <source>
        <strain evidence="2 3">DSM 28823</strain>
    </source>
</reference>
<dbReference type="SUPFAM" id="SSF143422">
    <property type="entry name" value="Transposase IS200-like"/>
    <property type="match status" value="1"/>
</dbReference>
<dbReference type="OrthoDB" id="9797997at2"/>
<dbReference type="Pfam" id="PF01797">
    <property type="entry name" value="Y1_Tnp"/>
    <property type="match status" value="1"/>
</dbReference>
<dbReference type="Proteomes" id="UP000243525">
    <property type="component" value="Unassembled WGS sequence"/>
</dbReference>
<gene>
    <name evidence="2" type="ORF">C8N47_1159</name>
</gene>
<dbReference type="GO" id="GO:0004803">
    <property type="term" value="F:transposase activity"/>
    <property type="evidence" value="ECO:0007669"/>
    <property type="project" value="InterPro"/>
</dbReference>
<dbReference type="PANTHER" id="PTHR33360:SF2">
    <property type="entry name" value="TRANSPOSASE FOR INSERTION SEQUENCE ELEMENT IS200"/>
    <property type="match status" value="1"/>
</dbReference>
<comment type="caution">
    <text evidence="2">The sequence shown here is derived from an EMBL/GenBank/DDBJ whole genome shotgun (WGS) entry which is preliminary data.</text>
</comment>
<dbReference type="SMART" id="SM01321">
    <property type="entry name" value="Y1_Tnp"/>
    <property type="match status" value="1"/>
</dbReference>
<dbReference type="EMBL" id="QAAD01000015">
    <property type="protein sequence ID" value="PTN07570.1"/>
    <property type="molecule type" value="Genomic_DNA"/>
</dbReference>
<sequence length="154" mass="18149">MANTYTQAYFHLVFSPKNRNALIGKTWAADLEKYITGIIQNNNHKLLAIGSMPDHIHIFIGYNLNQLIPDLVESIKTSSNAWIKYNSLSKYKFEWQKGYGAFTHSHSQIDTVVNYVLNQDKHHQKKSFREEYLEILHKNNIEFNDNYLFDFFDD</sequence>
<evidence type="ECO:0000259" key="1">
    <source>
        <dbReference type="SMART" id="SM01321"/>
    </source>
</evidence>
<dbReference type="Gene3D" id="3.30.70.1290">
    <property type="entry name" value="Transposase IS200-like"/>
    <property type="match status" value="1"/>
</dbReference>
<dbReference type="NCBIfam" id="NF033573">
    <property type="entry name" value="transpos_IS200"/>
    <property type="match status" value="1"/>
</dbReference>
<organism evidence="2 3">
    <name type="scientific">Mangrovibacterium marinum</name>
    <dbReference type="NCBI Taxonomy" id="1639118"/>
    <lineage>
        <taxon>Bacteria</taxon>
        <taxon>Pseudomonadati</taxon>
        <taxon>Bacteroidota</taxon>
        <taxon>Bacteroidia</taxon>
        <taxon>Marinilabiliales</taxon>
        <taxon>Prolixibacteraceae</taxon>
        <taxon>Mangrovibacterium</taxon>
    </lineage>
</organism>
<name>A0A2T5BZ73_9BACT</name>